<dbReference type="RefSeq" id="WP_344085962.1">
    <property type="nucleotide sequence ID" value="NZ_BAAAHB010000005.1"/>
</dbReference>
<gene>
    <name evidence="1" type="ORF">GCM10009544_09390</name>
</gene>
<comment type="caution">
    <text evidence="1">The sequence shown here is derived from an EMBL/GenBank/DDBJ whole genome shotgun (WGS) entry which is preliminary data.</text>
</comment>
<sequence>MTRPGRPTRGDELLLARISAAAGREHLGKRSATYTGAAHTARTGTLWARGIAALPAFVPHRGPFTAKARDDARLDLYEHGATIAVTGRIHVIRYDTTTVFGTSTLHRHDPACDGTSCALTDIDGKRVVLHGGPEHGDAAEWCSAIQRGVTRAQLPQALAALEEGGRLTFGDIWLTRDEIGYGELRAPWPRVRHLGAREGAVGLDIDGRWHGPGPRAAGVPNLCVLGALAEHLGPHGAR</sequence>
<accession>A0ABN0ZIA2</accession>
<proteinExistence type="predicted"/>
<dbReference type="Pfam" id="PF20226">
    <property type="entry name" value="DUF6585"/>
    <property type="match status" value="1"/>
</dbReference>
<dbReference type="Proteomes" id="UP001499895">
    <property type="component" value="Unassembled WGS sequence"/>
</dbReference>
<organism evidence="1 2">
    <name type="scientific">Streptomyces stramineus</name>
    <dbReference type="NCBI Taxonomy" id="173861"/>
    <lineage>
        <taxon>Bacteria</taxon>
        <taxon>Bacillati</taxon>
        <taxon>Actinomycetota</taxon>
        <taxon>Actinomycetes</taxon>
        <taxon>Kitasatosporales</taxon>
        <taxon>Streptomycetaceae</taxon>
        <taxon>Streptomyces</taxon>
    </lineage>
</organism>
<keyword evidence="2" id="KW-1185">Reference proteome</keyword>
<protein>
    <submittedName>
        <fullName evidence="1">Uncharacterized protein</fullName>
    </submittedName>
</protein>
<evidence type="ECO:0000313" key="1">
    <source>
        <dbReference type="EMBL" id="GAA0448719.1"/>
    </source>
</evidence>
<evidence type="ECO:0000313" key="2">
    <source>
        <dbReference type="Proteomes" id="UP001499895"/>
    </source>
</evidence>
<name>A0ABN0ZIA2_9ACTN</name>
<reference evidence="1 2" key="1">
    <citation type="journal article" date="2019" name="Int. J. Syst. Evol. Microbiol.">
        <title>The Global Catalogue of Microorganisms (GCM) 10K type strain sequencing project: providing services to taxonomists for standard genome sequencing and annotation.</title>
        <authorList>
            <consortium name="The Broad Institute Genomics Platform"/>
            <consortium name="The Broad Institute Genome Sequencing Center for Infectious Disease"/>
            <person name="Wu L."/>
            <person name="Ma J."/>
        </authorList>
    </citation>
    <scope>NUCLEOTIDE SEQUENCE [LARGE SCALE GENOMIC DNA]</scope>
    <source>
        <strain evidence="1 2">JCM 10649</strain>
    </source>
</reference>
<dbReference type="EMBL" id="BAAAHB010000005">
    <property type="protein sequence ID" value="GAA0448719.1"/>
    <property type="molecule type" value="Genomic_DNA"/>
</dbReference>
<dbReference type="InterPro" id="IPR046492">
    <property type="entry name" value="DUF6585"/>
</dbReference>